<dbReference type="Proteomes" id="UP000054783">
    <property type="component" value="Unassembled WGS sequence"/>
</dbReference>
<dbReference type="EMBL" id="JYDQ01000191">
    <property type="protein sequence ID" value="KRY11541.1"/>
    <property type="molecule type" value="Genomic_DNA"/>
</dbReference>
<keyword evidence="2" id="KW-1185">Reference proteome</keyword>
<reference evidence="1 2" key="1">
    <citation type="submission" date="2015-01" db="EMBL/GenBank/DDBJ databases">
        <title>Evolution of Trichinella species and genotypes.</title>
        <authorList>
            <person name="Korhonen P.K."/>
            <person name="Edoardo P."/>
            <person name="Giuseppe L.R."/>
            <person name="Gasser R.B."/>
        </authorList>
    </citation>
    <scope>NUCLEOTIDE SEQUENCE [LARGE SCALE GENOMIC DNA]</scope>
    <source>
        <strain evidence="1">ISS2496</strain>
    </source>
</reference>
<accession>A0A0V0ZGM9</accession>
<evidence type="ECO:0000313" key="2">
    <source>
        <dbReference type="Proteomes" id="UP000054783"/>
    </source>
</evidence>
<proteinExistence type="predicted"/>
<gene>
    <name evidence="1" type="ORF">T12_11083</name>
</gene>
<name>A0A0V0ZGM9_9BILA</name>
<sequence length="62" mass="7368">MRNFKTKLLQTAQRSGFTWSEKFRCRHTSMRCKSLSYNAVEIIAWSMYAFTGIIMDHICHYA</sequence>
<protein>
    <submittedName>
        <fullName evidence="1">Uncharacterized protein</fullName>
    </submittedName>
</protein>
<dbReference type="AlphaFoldDB" id="A0A0V0ZGM9"/>
<organism evidence="1 2">
    <name type="scientific">Trichinella patagoniensis</name>
    <dbReference type="NCBI Taxonomy" id="990121"/>
    <lineage>
        <taxon>Eukaryota</taxon>
        <taxon>Metazoa</taxon>
        <taxon>Ecdysozoa</taxon>
        <taxon>Nematoda</taxon>
        <taxon>Enoplea</taxon>
        <taxon>Dorylaimia</taxon>
        <taxon>Trichinellida</taxon>
        <taxon>Trichinellidae</taxon>
        <taxon>Trichinella</taxon>
    </lineage>
</organism>
<evidence type="ECO:0000313" key="1">
    <source>
        <dbReference type="EMBL" id="KRY11541.1"/>
    </source>
</evidence>
<comment type="caution">
    <text evidence="1">The sequence shown here is derived from an EMBL/GenBank/DDBJ whole genome shotgun (WGS) entry which is preliminary data.</text>
</comment>